<evidence type="ECO:0000259" key="11">
    <source>
        <dbReference type="PROSITE" id="PS00486"/>
    </source>
</evidence>
<dbReference type="InterPro" id="IPR017261">
    <property type="entry name" value="DNA_mismatch_repair_MutS/MSH"/>
</dbReference>
<evidence type="ECO:0000313" key="12">
    <source>
        <dbReference type="EMBL" id="AJF24188.1"/>
    </source>
</evidence>
<comment type="similarity">
    <text evidence="1 10">Belongs to the DNA mismatch repair MutS family.</text>
</comment>
<dbReference type="InterPro" id="IPR007696">
    <property type="entry name" value="DNA_mismatch_repair_MutS_core"/>
</dbReference>
<dbReference type="SUPFAM" id="SSF55271">
    <property type="entry name" value="DNA repair protein MutS, domain I"/>
    <property type="match status" value="1"/>
</dbReference>
<gene>
    <name evidence="12" type="ORF">O3E_01570</name>
</gene>
<evidence type="ECO:0000256" key="5">
    <source>
        <dbReference type="ARBA" id="ARBA00022840"/>
    </source>
</evidence>
<dbReference type="InterPro" id="IPR007860">
    <property type="entry name" value="DNA_mmatch_repair_MutS_con_dom"/>
</dbReference>
<keyword evidence="4 10" id="KW-0227">DNA damage</keyword>
<dbReference type="SMART" id="SM00534">
    <property type="entry name" value="MUTSac"/>
    <property type="match status" value="1"/>
</dbReference>
<dbReference type="SUPFAM" id="SSF48334">
    <property type="entry name" value="DNA repair protein MutS, domain III"/>
    <property type="match status" value="1"/>
</dbReference>
<dbReference type="GO" id="GO:0005829">
    <property type="term" value="C:cytosol"/>
    <property type="evidence" value="ECO:0007669"/>
    <property type="project" value="TreeGrafter"/>
</dbReference>
<dbReference type="GO" id="GO:0005524">
    <property type="term" value="F:ATP binding"/>
    <property type="evidence" value="ECO:0007669"/>
    <property type="project" value="UniProtKB-UniRule"/>
</dbReference>
<dbReference type="NCBIfam" id="NF003810">
    <property type="entry name" value="PRK05399.1"/>
    <property type="match status" value="1"/>
</dbReference>
<dbReference type="Proteomes" id="UP000031624">
    <property type="component" value="Chromosome"/>
</dbReference>
<dbReference type="SMART" id="SM00533">
    <property type="entry name" value="MUTSd"/>
    <property type="match status" value="1"/>
</dbReference>
<evidence type="ECO:0000256" key="7">
    <source>
        <dbReference type="ARBA" id="ARBA00023204"/>
    </source>
</evidence>
<dbReference type="PANTHER" id="PTHR11361:SF34">
    <property type="entry name" value="DNA MISMATCH REPAIR PROTEIN MSH1, MITOCHONDRIAL"/>
    <property type="match status" value="1"/>
</dbReference>
<organism evidence="12 13">
    <name type="scientific">Candidatus Portiera aleyrodidarum MED</name>
    <name type="common">Bemisia tabaci</name>
    <dbReference type="NCBI Taxonomy" id="1163752"/>
    <lineage>
        <taxon>Bacteria</taxon>
        <taxon>Pseudomonadati</taxon>
        <taxon>Pseudomonadota</taxon>
        <taxon>Gammaproteobacteria</taxon>
        <taxon>Candidatus Johnevansiales</taxon>
        <taxon>Candidatus Johnevansiaceae</taxon>
        <taxon>Candidatus Portiera</taxon>
    </lineage>
</organism>
<dbReference type="Pfam" id="PF05188">
    <property type="entry name" value="MutS_II"/>
    <property type="match status" value="1"/>
</dbReference>
<dbReference type="PANTHER" id="PTHR11361">
    <property type="entry name" value="DNA MISMATCH REPAIR PROTEIN MUTS FAMILY MEMBER"/>
    <property type="match status" value="1"/>
</dbReference>
<dbReference type="InterPro" id="IPR036678">
    <property type="entry name" value="MutS_con_dom_sf"/>
</dbReference>
<feature type="domain" description="DNA mismatch repair proteins mutS family" evidence="11">
    <location>
        <begin position="699"/>
        <end position="715"/>
    </location>
</feature>
<dbReference type="RefSeq" id="WP_014895155.1">
    <property type="nucleotide sequence ID" value="NZ_CP007563.1"/>
</dbReference>
<evidence type="ECO:0000256" key="4">
    <source>
        <dbReference type="ARBA" id="ARBA00022763"/>
    </source>
</evidence>
<dbReference type="GO" id="GO:0006298">
    <property type="term" value="P:mismatch repair"/>
    <property type="evidence" value="ECO:0007669"/>
    <property type="project" value="UniProtKB-UniRule"/>
</dbReference>
<keyword evidence="7 10" id="KW-0234">DNA repair</keyword>
<evidence type="ECO:0000256" key="9">
    <source>
        <dbReference type="NCBIfam" id="TIGR01070"/>
    </source>
</evidence>
<dbReference type="NCBIfam" id="TIGR01070">
    <property type="entry name" value="mutS1"/>
    <property type="match status" value="1"/>
</dbReference>
<dbReference type="Pfam" id="PF00488">
    <property type="entry name" value="MutS_V"/>
    <property type="match status" value="1"/>
</dbReference>
<evidence type="ECO:0000256" key="3">
    <source>
        <dbReference type="ARBA" id="ARBA00022741"/>
    </source>
</evidence>
<keyword evidence="3 10" id="KW-0547">Nucleotide-binding</keyword>
<evidence type="ECO:0000256" key="2">
    <source>
        <dbReference type="ARBA" id="ARBA00021982"/>
    </source>
</evidence>
<dbReference type="Pfam" id="PF01624">
    <property type="entry name" value="MutS_I"/>
    <property type="match status" value="1"/>
</dbReference>
<evidence type="ECO:0000256" key="1">
    <source>
        <dbReference type="ARBA" id="ARBA00006271"/>
    </source>
</evidence>
<dbReference type="InterPro" id="IPR036187">
    <property type="entry name" value="DNA_mismatch_repair_MutS_sf"/>
</dbReference>
<dbReference type="PROSITE" id="PS00486">
    <property type="entry name" value="DNA_MISMATCH_REPAIR_2"/>
    <property type="match status" value="1"/>
</dbReference>
<reference evidence="12 13" key="1">
    <citation type="submission" date="2014-04" db="EMBL/GenBank/DDBJ databases">
        <title>Genome reduction and metabolic complementation of the dual endosymbionts in the whitefly Bemisia tabaci.</title>
        <authorList>
            <person name="Rao Q."/>
            <person name="Rollat-Farnier P.-A."/>
            <person name="Zhang Z.-X."/>
            <person name="Santos-Garcia D."/>
            <person name="Silva F.J."/>
            <person name="Moya A."/>
            <person name="Zhu D.-T."/>
            <person name="Klein C.C."/>
            <person name="Vavre F."/>
            <person name="Sagot M.-F."/>
            <person name="Liu S.-S."/>
            <person name="Mouton L."/>
            <person name="Wang X.-W."/>
        </authorList>
    </citation>
    <scope>NUCLEOTIDE SEQUENCE [LARGE SCALE GENOMIC DNA]</scope>
    <source>
        <strain evidence="12 13">BT-Q</strain>
    </source>
</reference>
<evidence type="ECO:0000256" key="6">
    <source>
        <dbReference type="ARBA" id="ARBA00023125"/>
    </source>
</evidence>
<dbReference type="Gene3D" id="3.40.50.300">
    <property type="entry name" value="P-loop containing nucleotide triphosphate hydrolases"/>
    <property type="match status" value="1"/>
</dbReference>
<dbReference type="SUPFAM" id="SSF53150">
    <property type="entry name" value="DNA repair protein MutS, domain II"/>
    <property type="match status" value="1"/>
</dbReference>
<proteinExistence type="inferred from homology"/>
<dbReference type="Gene3D" id="3.40.1170.10">
    <property type="entry name" value="DNA repair protein MutS, domain I"/>
    <property type="match status" value="1"/>
</dbReference>
<dbReference type="InterPro" id="IPR007861">
    <property type="entry name" value="DNA_mismatch_repair_MutS_clamp"/>
</dbReference>
<dbReference type="Pfam" id="PF05190">
    <property type="entry name" value="MutS_IV"/>
    <property type="match status" value="1"/>
</dbReference>
<evidence type="ECO:0000313" key="13">
    <source>
        <dbReference type="Proteomes" id="UP000031624"/>
    </source>
</evidence>
<keyword evidence="5" id="KW-0067">ATP-binding</keyword>
<dbReference type="GeneID" id="66280123"/>
<dbReference type="KEGG" id="paly:O3E_01570"/>
<dbReference type="InterPro" id="IPR005748">
    <property type="entry name" value="DNA_mismatch_repair_MutS"/>
</dbReference>
<dbReference type="GO" id="GO:0140664">
    <property type="term" value="F:ATP-dependent DNA damage sensor activity"/>
    <property type="evidence" value="ECO:0007669"/>
    <property type="project" value="InterPro"/>
</dbReference>
<dbReference type="InterPro" id="IPR045076">
    <property type="entry name" value="MutS"/>
</dbReference>
<dbReference type="PIRSF" id="PIRSF037677">
    <property type="entry name" value="DNA_mis_repair_Msh6"/>
    <property type="match status" value="1"/>
</dbReference>
<dbReference type="InterPro" id="IPR027417">
    <property type="entry name" value="P-loop_NTPase"/>
</dbReference>
<comment type="function">
    <text evidence="8">This protein is involved in the repair of mismatches in DNA. It is possible that it carries out the mismatch recognition step. This protein has a weak ATPase activity.</text>
</comment>
<accession>A0AAU8RSK7</accession>
<dbReference type="AlphaFoldDB" id="A0AAU8RSK7"/>
<dbReference type="Gene3D" id="1.10.1420.10">
    <property type="match status" value="2"/>
</dbReference>
<dbReference type="InterPro" id="IPR016151">
    <property type="entry name" value="DNA_mismatch_repair_MutS_N"/>
</dbReference>
<dbReference type="SUPFAM" id="SSF52540">
    <property type="entry name" value="P-loop containing nucleoside triphosphate hydrolases"/>
    <property type="match status" value="1"/>
</dbReference>
<dbReference type="GO" id="GO:0030983">
    <property type="term" value="F:mismatched DNA binding"/>
    <property type="evidence" value="ECO:0007669"/>
    <property type="project" value="InterPro"/>
</dbReference>
<dbReference type="InterPro" id="IPR000432">
    <property type="entry name" value="DNA_mismatch_repair_MutS_C"/>
</dbReference>
<keyword evidence="6 10" id="KW-0238">DNA-binding</keyword>
<dbReference type="Pfam" id="PF05192">
    <property type="entry name" value="MutS_III"/>
    <property type="match status" value="1"/>
</dbReference>
<sequence>MKTKIKKNIYNATPAITQYLRIKNHYHKILLMYRMGDFYEFLFEDAHTASALLNIQLTSKGKYNNKRIPMAGIPCHSLRTYLKRIITAGISVAICEQIKTKKTKKSKLLERKVIRVITPGTLYEDSLLDESKDNLIISIIQKNNKWGISWLEFTTGAFGVLEVDNIHDLRLELDRLNPVELLISRLHKKLPKLPVHKSIIKPISDINFDYNNACKVLFKKLNIKNINKKLNAGVSAAGAIIQYINNNKIYNLAHINHLIFENKKDKLKIDRITKKHLELDVNVNGKQENTLFSVLNNTMTHMGSRLLKKWINNPITNYDLVFSRQKGVEIVLTNNFIDILQKYIKKIGDIERIVTRISLKTAKPLDLIKFKIALNVFPKLKTLLKGLLIVNKNSKSILNYIHKEIFTFPNIALLLDEALVDNPPNSFRYGYVIKSHFNKNLDKLRKIYTNSEKFIKTFENKEKLRTGIIKLKVTYNKLHGLFIEIPKGRKHKYKIPKNYIRTKTLKNSERFYTSELKYFEKRLIESKEKSIKYEKSIFKKLIKVLVGNIPYFIKTSKSLATLDVITTFAERALTLNYCKPIINKNKIGIKIMEGRHPVIESTTNHHFVPNNLFLNHNKSIHIITGPNMGGKSTFIRQIAIIVLLTYIGSYVPAKYAEIGPIDQIFTRIGGYDDLSAGKSTFMIEMHETAKILNTATFKSLVLMDEIGRGTNPTEGLCLAWACLERIIQIKALTLFSTHYFSLTQIAKKFKQITNLHFSASIKSNKVSYIYNIQKGATNNSYSSSVASLANIAQGVINKSNNLIKHFQDHQKSLNKRHTLMKYIKSFKYKDLTRYLKFIKSFFKNLKDMF</sequence>
<protein>
    <recommendedName>
        <fullName evidence="2 9">DNA mismatch repair protein MutS</fullName>
    </recommendedName>
</protein>
<dbReference type="FunFam" id="3.40.50.300:FF:000870">
    <property type="entry name" value="MutS protein homolog 4"/>
    <property type="match status" value="1"/>
</dbReference>
<evidence type="ECO:0000256" key="8">
    <source>
        <dbReference type="ARBA" id="ARBA00024647"/>
    </source>
</evidence>
<evidence type="ECO:0000256" key="10">
    <source>
        <dbReference type="RuleBase" id="RU003756"/>
    </source>
</evidence>
<dbReference type="InterPro" id="IPR007695">
    <property type="entry name" value="DNA_mismatch_repair_MutS-lik_N"/>
</dbReference>
<dbReference type="Gene3D" id="3.30.420.110">
    <property type="entry name" value="MutS, connector domain"/>
    <property type="match status" value="1"/>
</dbReference>
<dbReference type="EMBL" id="CP007563">
    <property type="protein sequence ID" value="AJF24188.1"/>
    <property type="molecule type" value="Genomic_DNA"/>
</dbReference>
<name>A0AAU8RSK7_9GAMM</name>